<proteinExistence type="predicted"/>
<dbReference type="GO" id="GO:0005634">
    <property type="term" value="C:nucleus"/>
    <property type="evidence" value="ECO:0007669"/>
    <property type="project" value="TreeGrafter"/>
</dbReference>
<dbReference type="InterPro" id="IPR014729">
    <property type="entry name" value="Rossmann-like_a/b/a_fold"/>
</dbReference>
<dbReference type="PANTHER" id="PTHR31285">
    <property type="entry name" value="NICOTINAMIDE MONONUCLEOTIDE ADENYLYLTRANSFERASE"/>
    <property type="match status" value="1"/>
</dbReference>
<dbReference type="Gene3D" id="3.40.50.620">
    <property type="entry name" value="HUPs"/>
    <property type="match status" value="1"/>
</dbReference>
<dbReference type="PANTHER" id="PTHR31285:SF0">
    <property type="entry name" value="NICOTINAMIDE MONONUCLEOTIDE ADENYLYLTRANSFERASE"/>
    <property type="match status" value="1"/>
</dbReference>
<dbReference type="GO" id="GO:0005737">
    <property type="term" value="C:cytoplasm"/>
    <property type="evidence" value="ECO:0007669"/>
    <property type="project" value="TreeGrafter"/>
</dbReference>
<dbReference type="GO" id="GO:0016887">
    <property type="term" value="F:ATP hydrolysis activity"/>
    <property type="evidence" value="ECO:0007669"/>
    <property type="project" value="TreeGrafter"/>
</dbReference>
<evidence type="ECO:0000313" key="2">
    <source>
        <dbReference type="EMBL" id="EWC45878.1"/>
    </source>
</evidence>
<dbReference type="HOGENOM" id="CLU_032651_0_0_1"/>
<dbReference type="OrthoDB" id="5591297at2759"/>
<reference evidence="2 3" key="1">
    <citation type="submission" date="2013-05" db="EMBL/GenBank/DDBJ databases">
        <title>Drechslerella stenobrocha genome reveals carnivorous origination and mechanical trapping mechanism of predatory fungi.</title>
        <authorList>
            <person name="Liu X."/>
            <person name="Zhang W."/>
            <person name="Liu K."/>
        </authorList>
    </citation>
    <scope>NUCLEOTIDE SEQUENCE [LARGE SCALE GENOMIC DNA]</scope>
    <source>
        <strain evidence="2 3">248</strain>
    </source>
</reference>
<evidence type="ECO:0008006" key="4">
    <source>
        <dbReference type="Google" id="ProtNLM"/>
    </source>
</evidence>
<dbReference type="SUPFAM" id="SSF52374">
    <property type="entry name" value="Nucleotidylyl transferase"/>
    <property type="match status" value="1"/>
</dbReference>
<evidence type="ECO:0000313" key="3">
    <source>
        <dbReference type="Proteomes" id="UP000024837"/>
    </source>
</evidence>
<gene>
    <name evidence="2" type="ORF">DRE_04885</name>
</gene>
<organism evidence="2 3">
    <name type="scientific">Drechslerella stenobrocha 248</name>
    <dbReference type="NCBI Taxonomy" id="1043628"/>
    <lineage>
        <taxon>Eukaryota</taxon>
        <taxon>Fungi</taxon>
        <taxon>Dikarya</taxon>
        <taxon>Ascomycota</taxon>
        <taxon>Pezizomycotina</taxon>
        <taxon>Orbiliomycetes</taxon>
        <taxon>Orbiliales</taxon>
        <taxon>Orbiliaceae</taxon>
        <taxon>Drechslerella</taxon>
    </lineage>
</organism>
<feature type="compositionally biased region" description="Low complexity" evidence="1">
    <location>
        <begin position="66"/>
        <end position="75"/>
    </location>
</feature>
<feature type="region of interest" description="Disordered" evidence="1">
    <location>
        <begin position="61"/>
        <end position="95"/>
    </location>
</feature>
<evidence type="ECO:0000256" key="1">
    <source>
        <dbReference type="SAM" id="MobiDB-lite"/>
    </source>
</evidence>
<dbReference type="EMBL" id="KI966423">
    <property type="protein sequence ID" value="EWC45878.1"/>
    <property type="molecule type" value="Genomic_DNA"/>
</dbReference>
<sequence>MEEAMLRAAAVRTLLPAFQAAVASPVAGFSLVRSYPEHADTKQQKKRTVCVLDSSVRPSTRLQRRTCTSPCAPCAAPQPPPTRKPTANADKKAAPAAPEQRVAMMCLLAQEIRDQYATSGGGGVHVDVGVTTSARFVDKSDDLRTRGYNGHVLWIVGFDTLVRLLDVKYYPPAHTLAPVTNTLLAGDSRILAFARPDDGFGSASAQQAYCEAIDPAIAGKLDVLDADEATAGVSSSAVRKAVAAGEDGWRAAVCPAIAAFVDAEALYQT</sequence>
<name>W7I0W9_9PEZI</name>
<dbReference type="Proteomes" id="UP000024837">
    <property type="component" value="Unassembled WGS sequence"/>
</dbReference>
<keyword evidence="3" id="KW-1185">Reference proteome</keyword>
<dbReference type="GO" id="GO:0000309">
    <property type="term" value="F:nicotinamide-nucleotide adenylyltransferase activity"/>
    <property type="evidence" value="ECO:0007669"/>
    <property type="project" value="TreeGrafter"/>
</dbReference>
<feature type="compositionally biased region" description="Low complexity" evidence="1">
    <location>
        <begin position="84"/>
        <end position="95"/>
    </location>
</feature>
<accession>W7I0W9</accession>
<protein>
    <recommendedName>
        <fullName evidence="4">Nicotinamide-nucleotide adenylyltransferase</fullName>
    </recommendedName>
</protein>
<dbReference type="AlphaFoldDB" id="W7I0W9"/>